<dbReference type="Pfam" id="PF00106">
    <property type="entry name" value="adh_short"/>
    <property type="match status" value="1"/>
</dbReference>
<dbReference type="RefSeq" id="WP_278643923.1">
    <property type="nucleotide sequence ID" value="NZ_WNDV01000002.1"/>
</dbReference>
<protein>
    <submittedName>
        <fullName evidence="3">3-oxoacyl-[acyl-carrier-protein] reductase FabG</fullName>
    </submittedName>
</protein>
<dbReference type="GO" id="GO:0030497">
    <property type="term" value="P:fatty acid elongation"/>
    <property type="evidence" value="ECO:0007669"/>
    <property type="project" value="TreeGrafter"/>
</dbReference>
<dbReference type="InterPro" id="IPR002347">
    <property type="entry name" value="SDR_fam"/>
</dbReference>
<dbReference type="GO" id="GO:0016616">
    <property type="term" value="F:oxidoreductase activity, acting on the CH-OH group of donors, NAD or NADP as acceptor"/>
    <property type="evidence" value="ECO:0007669"/>
    <property type="project" value="TreeGrafter"/>
</dbReference>
<dbReference type="SUPFAM" id="SSF51735">
    <property type="entry name" value="NAD(P)-binding Rossmann-fold domains"/>
    <property type="match status" value="1"/>
</dbReference>
<dbReference type="Proteomes" id="UP000467522">
    <property type="component" value="Unassembled WGS sequence"/>
</dbReference>
<dbReference type="InterPro" id="IPR020904">
    <property type="entry name" value="Sc_DH/Rdtase_CS"/>
</dbReference>
<dbReference type="PANTHER" id="PTHR42760">
    <property type="entry name" value="SHORT-CHAIN DEHYDROGENASES/REDUCTASES FAMILY MEMBER"/>
    <property type="match status" value="1"/>
</dbReference>
<sequence length="241" mass="25311">MRDATIDQRSNMRLDGKVIVVTGAFGQLGRAVTDALLHLHARVAMLDVHNGRAPDGAHAWRVDLASLDDTRTAMNEIAAQCGRIDGLVNIAGGFTWTTLEDSDDLSEWQRMVAINALTCVTASKAALPHLVQSGGARIVNIGAASAVRATAGMGAYAAAKSAVARFTEALSEELKVRNITVNAVLPGIIDTPANRQDMPDADFDAWVTPQDVAAVIAFLLSDAARSITGALLPVTGGLTRT</sequence>
<gene>
    <name evidence="3" type="primary">fabG_8</name>
    <name evidence="3" type="ORF">GAK33_00984</name>
</gene>
<name>A0A833UGK6_BURL3</name>
<dbReference type="Gene3D" id="3.40.50.720">
    <property type="entry name" value="NAD(P)-binding Rossmann-like Domain"/>
    <property type="match status" value="1"/>
</dbReference>
<dbReference type="PRINTS" id="PR00081">
    <property type="entry name" value="GDHRDH"/>
</dbReference>
<reference evidence="4" key="1">
    <citation type="journal article" date="2020" name="MBio">
        <title>Horizontal gene transfer to a defensive symbiont with a reduced genome amongst a multipartite beetle microbiome.</title>
        <authorList>
            <person name="Waterworth S.C."/>
            <person name="Florez L.V."/>
            <person name="Rees E.R."/>
            <person name="Hertweck C."/>
            <person name="Kaltenpoth M."/>
            <person name="Kwan J.C."/>
        </authorList>
    </citation>
    <scope>NUCLEOTIDE SEQUENCE [LARGE SCALE GENOMIC DNA]</scope>
</reference>
<dbReference type="PRINTS" id="PR00080">
    <property type="entry name" value="SDRFAMILY"/>
</dbReference>
<comment type="similarity">
    <text evidence="1 2">Belongs to the short-chain dehydrogenases/reductases (SDR) family.</text>
</comment>
<evidence type="ECO:0000313" key="3">
    <source>
        <dbReference type="EMBL" id="KAF1039984.1"/>
    </source>
</evidence>
<organism evidence="3 4">
    <name type="scientific">Burkholderia lata (strain ATCC 17760 / DSM 23089 / LMG 22485 / NCIMB 9086 / R18194 / 383)</name>
    <dbReference type="NCBI Taxonomy" id="482957"/>
    <lineage>
        <taxon>Bacteria</taxon>
        <taxon>Pseudomonadati</taxon>
        <taxon>Pseudomonadota</taxon>
        <taxon>Betaproteobacteria</taxon>
        <taxon>Burkholderiales</taxon>
        <taxon>Burkholderiaceae</taxon>
        <taxon>Burkholderia</taxon>
        <taxon>Burkholderia cepacia complex</taxon>
    </lineage>
</organism>
<comment type="caution">
    <text evidence="3">The sequence shown here is derived from an EMBL/GenBank/DDBJ whole genome shotgun (WGS) entry which is preliminary data.</text>
</comment>
<accession>A0A833UGK6</accession>
<evidence type="ECO:0000256" key="1">
    <source>
        <dbReference type="ARBA" id="ARBA00006484"/>
    </source>
</evidence>
<dbReference type="EMBL" id="WNDV01000002">
    <property type="protein sequence ID" value="KAF1039984.1"/>
    <property type="molecule type" value="Genomic_DNA"/>
</dbReference>
<dbReference type="PROSITE" id="PS00061">
    <property type="entry name" value="ADH_SHORT"/>
    <property type="match status" value="1"/>
</dbReference>
<dbReference type="PANTHER" id="PTHR42760:SF135">
    <property type="entry name" value="BLL7886 PROTEIN"/>
    <property type="match status" value="1"/>
</dbReference>
<dbReference type="AlphaFoldDB" id="A0A833UGK6"/>
<evidence type="ECO:0000313" key="4">
    <source>
        <dbReference type="Proteomes" id="UP000467522"/>
    </source>
</evidence>
<dbReference type="InterPro" id="IPR036291">
    <property type="entry name" value="NAD(P)-bd_dom_sf"/>
</dbReference>
<proteinExistence type="inferred from homology"/>
<evidence type="ECO:0000256" key="2">
    <source>
        <dbReference type="RuleBase" id="RU000363"/>
    </source>
</evidence>